<feature type="binding site" evidence="9">
    <location>
        <position position="206"/>
    </location>
    <ligand>
        <name>Zn(2+)</name>
        <dbReference type="ChEBI" id="CHEBI:29105"/>
        <note>catalytic</note>
    </ligand>
</feature>
<dbReference type="Proteomes" id="UP001256827">
    <property type="component" value="Chromosome"/>
</dbReference>
<evidence type="ECO:0000256" key="9">
    <source>
        <dbReference type="HAMAP-Rule" id="MF_01924"/>
    </source>
</evidence>
<evidence type="ECO:0000256" key="8">
    <source>
        <dbReference type="ARBA" id="ARBA00023316"/>
    </source>
</evidence>
<keyword evidence="8 10" id="KW-0961">Cell wall biogenesis/degradation</keyword>
<comment type="catalytic activity">
    <reaction evidence="1 9 10">
        <text>D-alanyl-D-alanine + H2O = 2 D-alanine</text>
        <dbReference type="Rhea" id="RHEA:20661"/>
        <dbReference type="ChEBI" id="CHEBI:15377"/>
        <dbReference type="ChEBI" id="CHEBI:57416"/>
        <dbReference type="ChEBI" id="CHEBI:57822"/>
        <dbReference type="EC" id="3.4.13.22"/>
    </reaction>
</comment>
<sequence length="238" mass="26893">MNYPPIPAGHEDRSAHTLTVHECGEAMIPLSTLSPRIAVYPAYYHLGYAGTQTEAYLREGAAARLVSAADKLPDGHQLVVLDGWRSYEVQASIYETFRQSLIAQGWSDEEAIVSELSKFVAKPTTDVEKPSPHLSGGAVDLTIAGPDGWLEMGTEFDDFSERAMTRHYEELSSPTETDCEIRRNRRLLYHIMIEAGFVNYSQEWWHYEYGTLSWARKTNQQPIYGGILSMDEKNVEEQ</sequence>
<keyword evidence="12" id="KW-1185">Reference proteome</keyword>
<proteinExistence type="inferred from homology"/>
<feature type="active site" description="Proton donor/acceptor" evidence="9">
    <location>
        <position position="203"/>
    </location>
</feature>
<keyword evidence="3 9" id="KW-0479">Metal-binding</keyword>
<keyword evidence="6 9" id="KW-0224">Dipeptidase</keyword>
<evidence type="ECO:0000256" key="10">
    <source>
        <dbReference type="PIRNR" id="PIRNR026671"/>
    </source>
</evidence>
<dbReference type="SUPFAM" id="SSF55166">
    <property type="entry name" value="Hedgehog/DD-peptidase"/>
    <property type="match status" value="1"/>
</dbReference>
<dbReference type="Pfam" id="PF01427">
    <property type="entry name" value="Peptidase_M15"/>
    <property type="match status" value="1"/>
</dbReference>
<evidence type="ECO:0000256" key="3">
    <source>
        <dbReference type="ARBA" id="ARBA00022723"/>
    </source>
</evidence>
<feature type="binding site" evidence="9">
    <location>
        <position position="140"/>
    </location>
    <ligand>
        <name>Zn(2+)</name>
        <dbReference type="ChEBI" id="CHEBI:29105"/>
        <note>catalytic</note>
    </ligand>
</feature>
<dbReference type="EC" id="3.4.13.22" evidence="9 10"/>
<dbReference type="PIRSF" id="PIRSF026671">
    <property type="entry name" value="AA_dipeptidase"/>
    <property type="match status" value="1"/>
</dbReference>
<keyword evidence="2 9" id="KW-0645">Protease</keyword>
<name>A0ABY9T870_BREBE</name>
<dbReference type="InterPro" id="IPR009045">
    <property type="entry name" value="Zn_M74/Hedgehog-like"/>
</dbReference>
<evidence type="ECO:0000313" key="12">
    <source>
        <dbReference type="Proteomes" id="UP001256827"/>
    </source>
</evidence>
<dbReference type="PANTHER" id="PTHR43126:SF2">
    <property type="entry name" value="D-ALANYL-D-ALANINE DIPEPTIDASE"/>
    <property type="match status" value="1"/>
</dbReference>
<gene>
    <name evidence="11" type="ORF">RGB73_07210</name>
</gene>
<organism evidence="11 12">
    <name type="scientific">Brevibacillus brevis</name>
    <name type="common">Bacillus brevis</name>
    <dbReference type="NCBI Taxonomy" id="1393"/>
    <lineage>
        <taxon>Bacteria</taxon>
        <taxon>Bacillati</taxon>
        <taxon>Bacillota</taxon>
        <taxon>Bacilli</taxon>
        <taxon>Bacillales</taxon>
        <taxon>Paenibacillaceae</taxon>
        <taxon>Brevibacillus</taxon>
    </lineage>
</organism>
<comment type="similarity">
    <text evidence="9 10">Belongs to the peptidase M15D family.</text>
</comment>
<evidence type="ECO:0000256" key="6">
    <source>
        <dbReference type="ARBA" id="ARBA00022997"/>
    </source>
</evidence>
<dbReference type="RefSeq" id="WP_310770474.1">
    <property type="nucleotide sequence ID" value="NZ_CP134050.1"/>
</dbReference>
<reference evidence="11 12" key="1">
    <citation type="submission" date="2023-09" db="EMBL/GenBank/DDBJ databases">
        <title>Complete Genome and Methylome dissection of Bacillus brevis NEB573 original source of BbsI restriction endonuclease.</title>
        <authorList>
            <person name="Fomenkov A."/>
            <person name="Roberts R.D."/>
        </authorList>
    </citation>
    <scope>NUCLEOTIDE SEQUENCE [LARGE SCALE GENOMIC DNA]</scope>
    <source>
        <strain evidence="11 12">NEB573</strain>
    </source>
</reference>
<feature type="binding site" evidence="9">
    <location>
        <position position="133"/>
    </location>
    <ligand>
        <name>Zn(2+)</name>
        <dbReference type="ChEBI" id="CHEBI:29105"/>
        <note>catalytic</note>
    </ligand>
</feature>
<keyword evidence="4 9" id="KW-0378">Hydrolase</keyword>
<dbReference type="HAMAP" id="MF_01924">
    <property type="entry name" value="A_A_dipeptidase"/>
    <property type="match status" value="1"/>
</dbReference>
<dbReference type="InterPro" id="IPR000755">
    <property type="entry name" value="A_A_dipeptidase"/>
</dbReference>
<evidence type="ECO:0000256" key="2">
    <source>
        <dbReference type="ARBA" id="ARBA00022670"/>
    </source>
</evidence>
<evidence type="ECO:0000313" key="11">
    <source>
        <dbReference type="EMBL" id="WNC16099.1"/>
    </source>
</evidence>
<dbReference type="PANTHER" id="PTHR43126">
    <property type="entry name" value="D-ALANYL-D-ALANINE DIPEPTIDASE"/>
    <property type="match status" value="1"/>
</dbReference>
<protein>
    <recommendedName>
        <fullName evidence="9 10">D-alanyl-D-alanine dipeptidase</fullName>
        <shortName evidence="9 10">D-Ala-D-Ala dipeptidase</shortName>
        <ecNumber evidence="9 10">3.4.13.22</ecNumber>
    </recommendedName>
</protein>
<keyword evidence="7 9" id="KW-0482">Metalloprotease</keyword>
<evidence type="ECO:0000256" key="5">
    <source>
        <dbReference type="ARBA" id="ARBA00022833"/>
    </source>
</evidence>
<keyword evidence="5 9" id="KW-0862">Zinc</keyword>
<evidence type="ECO:0000256" key="4">
    <source>
        <dbReference type="ARBA" id="ARBA00022801"/>
    </source>
</evidence>
<feature type="site" description="Transition state stabilizer" evidence="9">
    <location>
        <position position="85"/>
    </location>
</feature>
<comment type="cofactor">
    <cofactor evidence="9">
        <name>Zn(2+)</name>
        <dbReference type="ChEBI" id="CHEBI:29105"/>
    </cofactor>
    <text evidence="9">Binds 1 zinc ion per subunit.</text>
</comment>
<evidence type="ECO:0000256" key="7">
    <source>
        <dbReference type="ARBA" id="ARBA00023049"/>
    </source>
</evidence>
<accession>A0ABY9T870</accession>
<comment type="function">
    <text evidence="9 10">Catalyzes hydrolysis of the D-alanyl-D-alanine dipeptide.</text>
</comment>
<dbReference type="Gene3D" id="3.30.1380.10">
    <property type="match status" value="1"/>
</dbReference>
<evidence type="ECO:0000256" key="1">
    <source>
        <dbReference type="ARBA" id="ARBA00001362"/>
    </source>
</evidence>
<dbReference type="EMBL" id="CP134050">
    <property type="protein sequence ID" value="WNC16099.1"/>
    <property type="molecule type" value="Genomic_DNA"/>
</dbReference>
<dbReference type="CDD" id="cd14843">
    <property type="entry name" value="D-Ala-D-Ala_dipeptidase_like"/>
    <property type="match status" value="1"/>
</dbReference>